<dbReference type="EMBL" id="MCGO01000020">
    <property type="protein sequence ID" value="ORY45348.1"/>
    <property type="molecule type" value="Genomic_DNA"/>
</dbReference>
<evidence type="ECO:0000313" key="1">
    <source>
        <dbReference type="EMBL" id="ORY45348.1"/>
    </source>
</evidence>
<comment type="caution">
    <text evidence="1">The sequence shown here is derived from an EMBL/GenBank/DDBJ whole genome shotgun (WGS) entry which is preliminary data.</text>
</comment>
<keyword evidence="2" id="KW-1185">Reference proteome</keyword>
<evidence type="ECO:0008006" key="3">
    <source>
        <dbReference type="Google" id="ProtNLM"/>
    </source>
</evidence>
<reference evidence="1 2" key="1">
    <citation type="submission" date="2016-07" db="EMBL/GenBank/DDBJ databases">
        <title>Pervasive Adenine N6-methylation of Active Genes in Fungi.</title>
        <authorList>
            <consortium name="DOE Joint Genome Institute"/>
            <person name="Mondo S.J."/>
            <person name="Dannebaum R.O."/>
            <person name="Kuo R.C."/>
            <person name="Labutti K."/>
            <person name="Haridas S."/>
            <person name="Kuo A."/>
            <person name="Salamov A."/>
            <person name="Ahrendt S.R."/>
            <person name="Lipzen A."/>
            <person name="Sullivan W."/>
            <person name="Andreopoulos W.B."/>
            <person name="Clum A."/>
            <person name="Lindquist E."/>
            <person name="Daum C."/>
            <person name="Ramamoorthy G.K."/>
            <person name="Gryganskyi A."/>
            <person name="Culley D."/>
            <person name="Magnuson J.K."/>
            <person name="James T.Y."/>
            <person name="O'Malley M.A."/>
            <person name="Stajich J.E."/>
            <person name="Spatafora J.W."/>
            <person name="Visel A."/>
            <person name="Grigoriev I.V."/>
        </authorList>
    </citation>
    <scope>NUCLEOTIDE SEQUENCE [LARGE SCALE GENOMIC DNA]</scope>
    <source>
        <strain evidence="1 2">JEL800</strain>
    </source>
</reference>
<name>A0A1Y2CE61_9FUNG</name>
<organism evidence="1 2">
    <name type="scientific">Rhizoclosmatium globosum</name>
    <dbReference type="NCBI Taxonomy" id="329046"/>
    <lineage>
        <taxon>Eukaryota</taxon>
        <taxon>Fungi</taxon>
        <taxon>Fungi incertae sedis</taxon>
        <taxon>Chytridiomycota</taxon>
        <taxon>Chytridiomycota incertae sedis</taxon>
        <taxon>Chytridiomycetes</taxon>
        <taxon>Chytridiales</taxon>
        <taxon>Chytriomycetaceae</taxon>
        <taxon>Rhizoclosmatium</taxon>
    </lineage>
</organism>
<dbReference type="Proteomes" id="UP000193642">
    <property type="component" value="Unassembled WGS sequence"/>
</dbReference>
<dbReference type="OrthoDB" id="418976at2759"/>
<sequence length="324" mass="36269">MPKTQTPPPNAKVVTLLNDERKKGPFFYATITTFNFFSGSVPVDFITARVQQILELNPWLQSRLVGKMGDVHLEYPATVPPTAAADTNVKCLTIPGFSQDQEYNNLVKSVKKHLVKLGYCYLNKKTCGDLFRILIVNGNSLVVSMSHMLGDAHTYYEILKMLDGRTEFGPRALTVDRLETFDATQNEILDEKYSEWESSAVSMAIKYYIKSTLGFSKGALYTIDRKEIVEVKQKYTTGNDNYVSCNDVIVSTLLSDCQLVWASVSTNSREYLGETGPQRDSAGTYVLSAIVMASMSPTDVRKRIMSIKNKTALTEFPSPKETKK</sequence>
<dbReference type="AlphaFoldDB" id="A0A1Y2CE61"/>
<gene>
    <name evidence="1" type="ORF">BCR33DRAFT_815977</name>
</gene>
<evidence type="ECO:0000313" key="2">
    <source>
        <dbReference type="Proteomes" id="UP000193642"/>
    </source>
</evidence>
<accession>A0A1Y2CE61</accession>
<protein>
    <recommendedName>
        <fullName evidence="3">CoA-dependent acyltransferase</fullName>
    </recommendedName>
</protein>
<proteinExistence type="predicted"/>